<keyword evidence="2" id="KW-1185">Reference proteome</keyword>
<organism evidence="1 2">
    <name type="scientific">Linnemannia hyalina</name>
    <dbReference type="NCBI Taxonomy" id="64524"/>
    <lineage>
        <taxon>Eukaryota</taxon>
        <taxon>Fungi</taxon>
        <taxon>Fungi incertae sedis</taxon>
        <taxon>Mucoromycota</taxon>
        <taxon>Mortierellomycotina</taxon>
        <taxon>Mortierellomycetes</taxon>
        <taxon>Mortierellales</taxon>
        <taxon>Mortierellaceae</taxon>
        <taxon>Linnemannia</taxon>
    </lineage>
</organism>
<comment type="caution">
    <text evidence="1">The sequence shown here is derived from an EMBL/GenBank/DDBJ whole genome shotgun (WGS) entry which is preliminary data.</text>
</comment>
<gene>
    <name evidence="1" type="ORF">KI688_000663</name>
</gene>
<reference evidence="1" key="1">
    <citation type="submission" date="2021-06" db="EMBL/GenBank/DDBJ databases">
        <title>Genome Sequence of Mortierella hyaline Strain SCG-10, a Cold-Adapted, Nitrate-Reducing Fungus Isolated from Soil in Minnesota, USA.</title>
        <authorList>
            <person name="Aldossari N."/>
        </authorList>
    </citation>
    <scope>NUCLEOTIDE SEQUENCE</scope>
    <source>
        <strain evidence="1">SCG-10</strain>
    </source>
</reference>
<dbReference type="Proteomes" id="UP000707451">
    <property type="component" value="Unassembled WGS sequence"/>
</dbReference>
<accession>A0A9P8C017</accession>
<evidence type="ECO:0000313" key="2">
    <source>
        <dbReference type="Proteomes" id="UP000707451"/>
    </source>
</evidence>
<dbReference type="EMBL" id="JAHRHY010000001">
    <property type="protein sequence ID" value="KAG9072882.1"/>
    <property type="molecule type" value="Genomic_DNA"/>
</dbReference>
<proteinExistence type="predicted"/>
<protein>
    <recommendedName>
        <fullName evidence="3">RNI-like protein</fullName>
    </recommendedName>
</protein>
<evidence type="ECO:0000313" key="1">
    <source>
        <dbReference type="EMBL" id="KAG9072882.1"/>
    </source>
</evidence>
<sequence length="639" mass="71983">MSRMHTLSAKLVGAARFSYCFLAKPAEGIMGHEMNDAIERSQEEYRRLDAQRRTMRGSGSMVTNGLGQTTTIATAPSATATTATLSSSPTTTAVTATTSVLYNFGPLKEVNIILDMSYSQYAAQGFPYPNTLTKIVMTILVPDQGYIIAGLGGLLLSKCPLLEVYEIHGTPEVELTWTPPTTTTIDQEQEQQQQPLALRSLVLDNVRFDQGSLENLLTFTPKLKLLKLIAMPSGDDVHGYDWLRFLRHLQSLPISLDTIHISTHNQRTPPEVLQSLSEIYTSPSSFSEWNLWALDTSPSLLKDLELRTSNNSLTTLELLSKAQRSGTSCLLSELKGAPLFLHQILTTSDKLMHLRTLKTIVRLEDWDIHRRGGYFLLDDPSITLNNINNKSGNSTRIYGNDNIDMYAATAAATLYTSEPTRPKPIVWRCRGLQTLHVEVHAPNKFMSTVPVQSRIIFGYISRVFPMLEELRVRTPHFCQSTKITHDLDCPKIRLELEGGLCLLGRLKHLQRLDVRPGNNASWVLDNVREVDLDWMIPSGHTFRSRWARQKEVKQWQQRRDEEKKIEVAQVPQKKAIGDVSAVTEVLGQLRNLGLLKDVKEMVKEMESMSVPPLQSLEGLSLRHSYFVWPENEIKYVLSS</sequence>
<dbReference type="OrthoDB" id="2401054at2759"/>
<evidence type="ECO:0008006" key="3">
    <source>
        <dbReference type="Google" id="ProtNLM"/>
    </source>
</evidence>
<name>A0A9P8C017_9FUNG</name>
<dbReference type="AlphaFoldDB" id="A0A9P8C017"/>